<feature type="transmembrane region" description="Helical" evidence="7">
    <location>
        <begin position="101"/>
        <end position="124"/>
    </location>
</feature>
<feature type="transmembrane region" description="Helical" evidence="7">
    <location>
        <begin position="130"/>
        <end position="147"/>
    </location>
</feature>
<evidence type="ECO:0000256" key="3">
    <source>
        <dbReference type="ARBA" id="ARBA00022989"/>
    </source>
</evidence>
<feature type="transmembrane region" description="Helical" evidence="7">
    <location>
        <begin position="154"/>
        <end position="175"/>
    </location>
</feature>
<feature type="compositionally biased region" description="Basic residues" evidence="6">
    <location>
        <begin position="1"/>
        <end position="10"/>
    </location>
</feature>
<evidence type="ECO:0000313" key="10">
    <source>
        <dbReference type="Proteomes" id="UP001528672"/>
    </source>
</evidence>
<dbReference type="PANTHER" id="PTHR37422:SF13">
    <property type="entry name" value="LIPOPOLYSACCHARIDE BIOSYNTHESIS PROTEIN PA4999-RELATED"/>
    <property type="match status" value="1"/>
</dbReference>
<feature type="transmembrane region" description="Helical" evidence="7">
    <location>
        <begin position="273"/>
        <end position="291"/>
    </location>
</feature>
<organism evidence="9 10">
    <name type="scientific">Curvibacter microcysteis</name>
    <dbReference type="NCBI Taxonomy" id="3026419"/>
    <lineage>
        <taxon>Bacteria</taxon>
        <taxon>Pseudomonadati</taxon>
        <taxon>Pseudomonadota</taxon>
        <taxon>Betaproteobacteria</taxon>
        <taxon>Burkholderiales</taxon>
        <taxon>Comamonadaceae</taxon>
        <taxon>Curvibacter</taxon>
    </lineage>
</organism>
<feature type="transmembrane region" description="Helical" evidence="7">
    <location>
        <begin position="390"/>
        <end position="413"/>
    </location>
</feature>
<feature type="transmembrane region" description="Helical" evidence="7">
    <location>
        <begin position="448"/>
        <end position="467"/>
    </location>
</feature>
<protein>
    <submittedName>
        <fullName evidence="9">O-antigen ligase family protein</fullName>
    </submittedName>
</protein>
<feature type="compositionally biased region" description="Low complexity" evidence="6">
    <location>
        <begin position="13"/>
        <end position="24"/>
    </location>
</feature>
<gene>
    <name evidence="9" type="ORF">PSQ39_11215</name>
</gene>
<dbReference type="Gene3D" id="1.25.40.10">
    <property type="entry name" value="Tetratricopeptide repeat domain"/>
    <property type="match status" value="1"/>
</dbReference>
<evidence type="ECO:0000256" key="1">
    <source>
        <dbReference type="ARBA" id="ARBA00004141"/>
    </source>
</evidence>
<feature type="transmembrane region" description="Helical" evidence="7">
    <location>
        <begin position="72"/>
        <end position="89"/>
    </location>
</feature>
<dbReference type="PANTHER" id="PTHR37422">
    <property type="entry name" value="TEICHURONIC ACID BIOSYNTHESIS PROTEIN TUAE"/>
    <property type="match status" value="1"/>
</dbReference>
<dbReference type="PROSITE" id="PS50005">
    <property type="entry name" value="TPR"/>
    <property type="match status" value="1"/>
</dbReference>
<comment type="caution">
    <text evidence="9">The sequence shown here is derived from an EMBL/GenBank/DDBJ whole genome shotgun (WGS) entry which is preliminary data.</text>
</comment>
<dbReference type="SUPFAM" id="SSF48452">
    <property type="entry name" value="TPR-like"/>
    <property type="match status" value="1"/>
</dbReference>
<keyword evidence="10" id="KW-1185">Reference proteome</keyword>
<keyword evidence="3 7" id="KW-1133">Transmembrane helix</keyword>
<keyword evidence="5" id="KW-0802">TPR repeat</keyword>
<feature type="transmembrane region" description="Helical" evidence="7">
    <location>
        <begin position="488"/>
        <end position="513"/>
    </location>
</feature>
<dbReference type="Pfam" id="PF04932">
    <property type="entry name" value="Wzy_C"/>
    <property type="match status" value="1"/>
</dbReference>
<dbReference type="Proteomes" id="UP001528672">
    <property type="component" value="Unassembled WGS sequence"/>
</dbReference>
<feature type="transmembrane region" description="Helical" evidence="7">
    <location>
        <begin position="195"/>
        <end position="212"/>
    </location>
</feature>
<dbReference type="InterPro" id="IPR007016">
    <property type="entry name" value="O-antigen_ligase-rel_domated"/>
</dbReference>
<dbReference type="InterPro" id="IPR051533">
    <property type="entry name" value="WaaL-like"/>
</dbReference>
<keyword evidence="2 7" id="KW-0812">Transmembrane</keyword>
<keyword evidence="9" id="KW-0436">Ligase</keyword>
<evidence type="ECO:0000256" key="4">
    <source>
        <dbReference type="ARBA" id="ARBA00023136"/>
    </source>
</evidence>
<evidence type="ECO:0000259" key="8">
    <source>
        <dbReference type="Pfam" id="PF04932"/>
    </source>
</evidence>
<keyword evidence="4 7" id="KW-0472">Membrane</keyword>
<evidence type="ECO:0000256" key="2">
    <source>
        <dbReference type="ARBA" id="ARBA00022692"/>
    </source>
</evidence>
<dbReference type="InterPro" id="IPR019734">
    <property type="entry name" value="TPR_rpt"/>
</dbReference>
<dbReference type="EMBL" id="JAQSIO010000003">
    <property type="protein sequence ID" value="MDD0815200.1"/>
    <property type="molecule type" value="Genomic_DNA"/>
</dbReference>
<feature type="region of interest" description="Disordered" evidence="6">
    <location>
        <begin position="1"/>
        <end position="31"/>
    </location>
</feature>
<dbReference type="GO" id="GO:0016874">
    <property type="term" value="F:ligase activity"/>
    <property type="evidence" value="ECO:0007669"/>
    <property type="project" value="UniProtKB-KW"/>
</dbReference>
<evidence type="ECO:0000313" key="9">
    <source>
        <dbReference type="EMBL" id="MDD0815200.1"/>
    </source>
</evidence>
<evidence type="ECO:0000256" key="6">
    <source>
        <dbReference type="SAM" id="MobiDB-lite"/>
    </source>
</evidence>
<name>A0ABT5MFN5_9BURK</name>
<sequence>MASPRSKPRRAAPSTPTHPSPTMGGYAGTGSPPAPAGGASVDWALYALVLLLALAPALGVPSEEVVQDTLKSAIVALGTLAAAVCFFWQRRHRDTPLSWHASLLFPMLLCAYAALSMAWSHTYLAAGETVRWFILGLLMWLGLQLFSLERLPRLAWAIHLGVSVASVWTALQFWFELGWFPQGPNPASTFVNRNFFAELAVCAWPFSLWALSRVRSSSTRTLMVASLAFNATALFMTGTRSALAAWLLMACVLPVALYRWRAEWGQGGWSRRAVALCAGGGLALFLALASLPTGNAKVAAESGAGASALQRSLSRVASVTQPSEYSEGSFSVRVLMWHSALRAIADRPLTGVGAGAWEVHIPLYQPPGTQIETDYYVHNEFLQLLAEYGLVGWLAAAVLLGGLARAAWLTWLVGESPLPEVRQELPLRLVALSSLGALMLVSQAGFPWRMACTGAMLALGLGLLAASDGRLARVGWRQPARWWLQPQAGVLTPRMALGAALVALAALGLGGWVTRQAMVAESRLVQSVKLAMWMARLPNPKDPRLAEDRAEILRLVREGVAINPHYRKLTPMVADELATMGDWNNAIWIWESVAQSRPYVPVLLLNIARAKLRLKQLDEAQLYFERAQRLQPQSVSVHGTEVMLLAERGRLDDAARVLRQYLAAGEHPLEMVNGAYELGQRLGQWDLALQGMQLRLKYFPEYQADSWYKLGRIYSQPGPTQDEAQAVQAYRQAWAAVPPAQQPLLRAQVPQPYRDRLP</sequence>
<dbReference type="RefSeq" id="WP_273926853.1">
    <property type="nucleotide sequence ID" value="NZ_JAQSIO010000003.1"/>
</dbReference>
<feature type="transmembrane region" description="Helical" evidence="7">
    <location>
        <begin position="43"/>
        <end position="60"/>
    </location>
</feature>
<proteinExistence type="predicted"/>
<dbReference type="InterPro" id="IPR011990">
    <property type="entry name" value="TPR-like_helical_dom_sf"/>
</dbReference>
<evidence type="ECO:0000256" key="5">
    <source>
        <dbReference type="PROSITE-ProRule" id="PRU00339"/>
    </source>
</evidence>
<feature type="repeat" description="TPR" evidence="5">
    <location>
        <begin position="601"/>
        <end position="634"/>
    </location>
</feature>
<dbReference type="Pfam" id="PF13181">
    <property type="entry name" value="TPR_8"/>
    <property type="match status" value="1"/>
</dbReference>
<accession>A0ABT5MFN5</accession>
<evidence type="ECO:0000256" key="7">
    <source>
        <dbReference type="SAM" id="Phobius"/>
    </source>
</evidence>
<comment type="subcellular location">
    <subcellularLocation>
        <location evidence="1">Membrane</location>
        <topology evidence="1">Multi-pass membrane protein</topology>
    </subcellularLocation>
</comment>
<feature type="domain" description="O-antigen ligase-related" evidence="8">
    <location>
        <begin position="226"/>
        <end position="395"/>
    </location>
</feature>
<reference evidence="9 10" key="1">
    <citation type="submission" date="2023-02" db="EMBL/GenBank/DDBJ databases">
        <title>Bacterial whole genome sequence for Curvibacter sp. HBC28.</title>
        <authorList>
            <person name="Le V."/>
            <person name="Ko S.-R."/>
            <person name="Ahn C.-Y."/>
            <person name="Oh H.-M."/>
        </authorList>
    </citation>
    <scope>NUCLEOTIDE SEQUENCE [LARGE SCALE GENOMIC DNA]</scope>
    <source>
        <strain evidence="9 10">HBC28</strain>
    </source>
</reference>